<comment type="caution">
    <text evidence="9">The sequence shown here is derived from an EMBL/GenBank/DDBJ whole genome shotgun (WGS) entry which is preliminary data.</text>
</comment>
<evidence type="ECO:0008006" key="11">
    <source>
        <dbReference type="Google" id="ProtNLM"/>
    </source>
</evidence>
<sequence length="562" mass="64582">MVVGAKMTIQHVPSKGRISIIKIQNFTVQKRQSVIRVVYGTLLAVLAVVSMAVSPVELFTDWYLDMKEGKYIYRMWQKPTYELFSEVHIFNYTNVDEYMKGTDKTMKLKEIGPFMFQEFRTNDNITIDKERGVMTMWPKTELKFLREKSIADYKDVHVVMPNIVMIAFSTLIADKLGYLANAGAYYSINAIGSKLFLNMTAEELLWGYTDPIVSIANTLLPGWIDFEKIGILDRFYAQREEKAELELRNKSKRFSINYWNDSPGLVEQGFKDLNTSNLCNRIRGSYEGFMLPPQISKDTVFPIFRKQACRIYPFSFREEVKGEFGFNYYRFQLQDSAFNKTSPYACDCSQNCLPDGFIDISNCYYGFPITLSKPHLIDTDPVQRTYFEGLDHADGDKYTSLLDVEPTIGVPLALSINIQVNIAVRTSPANPITKPLKDKVLPVLRLSLFCKEAPSNIIQLLRLRFVIAPPLVVTIEVLLFIVGVFFSLQGFYRIWKPTYKLLQQNEKPKSRRKSSERRRNSAILSMSDNCGFRDDEELAKQAVSLLAITEEDRDMPDLFGDP</sequence>
<evidence type="ECO:0000256" key="4">
    <source>
        <dbReference type="ARBA" id="ARBA00022692"/>
    </source>
</evidence>
<protein>
    <recommendedName>
        <fullName evidence="11">Scavenger receptor class B member 1</fullName>
    </recommendedName>
</protein>
<feature type="transmembrane region" description="Helical" evidence="8">
    <location>
        <begin position="34"/>
        <end position="53"/>
    </location>
</feature>
<gene>
    <name evidence="9" type="ORF">PARMNEM_LOCUS985</name>
</gene>
<keyword evidence="3" id="KW-1003">Cell membrane</keyword>
<organism evidence="9 10">
    <name type="scientific">Parnassius mnemosyne</name>
    <name type="common">clouded apollo</name>
    <dbReference type="NCBI Taxonomy" id="213953"/>
    <lineage>
        <taxon>Eukaryota</taxon>
        <taxon>Metazoa</taxon>
        <taxon>Ecdysozoa</taxon>
        <taxon>Arthropoda</taxon>
        <taxon>Hexapoda</taxon>
        <taxon>Insecta</taxon>
        <taxon>Pterygota</taxon>
        <taxon>Neoptera</taxon>
        <taxon>Endopterygota</taxon>
        <taxon>Lepidoptera</taxon>
        <taxon>Glossata</taxon>
        <taxon>Ditrysia</taxon>
        <taxon>Papilionoidea</taxon>
        <taxon>Papilionidae</taxon>
        <taxon>Parnassiinae</taxon>
        <taxon>Parnassini</taxon>
        <taxon>Parnassius</taxon>
        <taxon>Driopa</taxon>
    </lineage>
</organism>
<reference evidence="9 10" key="1">
    <citation type="submission" date="2023-11" db="EMBL/GenBank/DDBJ databases">
        <authorList>
            <person name="Hedman E."/>
            <person name="Englund M."/>
            <person name="Stromberg M."/>
            <person name="Nyberg Akerstrom W."/>
            <person name="Nylinder S."/>
            <person name="Jareborg N."/>
            <person name="Kallberg Y."/>
            <person name="Kronander E."/>
        </authorList>
    </citation>
    <scope>NUCLEOTIDE SEQUENCE [LARGE SCALE GENOMIC DNA]</scope>
</reference>
<dbReference type="Proteomes" id="UP001314205">
    <property type="component" value="Unassembled WGS sequence"/>
</dbReference>
<dbReference type="PANTHER" id="PTHR11923:SF104">
    <property type="entry name" value="FI07620P"/>
    <property type="match status" value="1"/>
</dbReference>
<dbReference type="PANTHER" id="PTHR11923">
    <property type="entry name" value="SCAVENGER RECEPTOR CLASS B TYPE-1 SR-B1"/>
    <property type="match status" value="1"/>
</dbReference>
<keyword evidence="5 8" id="KW-1133">Transmembrane helix</keyword>
<keyword evidence="7" id="KW-0325">Glycoprotein</keyword>
<dbReference type="PRINTS" id="PR01609">
    <property type="entry name" value="CD36FAMILY"/>
</dbReference>
<evidence type="ECO:0000256" key="1">
    <source>
        <dbReference type="ARBA" id="ARBA00004236"/>
    </source>
</evidence>
<comment type="subcellular location">
    <subcellularLocation>
        <location evidence="1">Cell membrane</location>
    </subcellularLocation>
</comment>
<evidence type="ECO:0000256" key="3">
    <source>
        <dbReference type="ARBA" id="ARBA00022475"/>
    </source>
</evidence>
<evidence type="ECO:0000256" key="6">
    <source>
        <dbReference type="ARBA" id="ARBA00023136"/>
    </source>
</evidence>
<comment type="similarity">
    <text evidence="2">Belongs to the CD36 family.</text>
</comment>
<name>A0AAV1KAK7_9NEOP</name>
<dbReference type="GO" id="GO:0005737">
    <property type="term" value="C:cytoplasm"/>
    <property type="evidence" value="ECO:0007669"/>
    <property type="project" value="TreeGrafter"/>
</dbReference>
<dbReference type="EMBL" id="CAVLGL010000002">
    <property type="protein sequence ID" value="CAK1578962.1"/>
    <property type="molecule type" value="Genomic_DNA"/>
</dbReference>
<evidence type="ECO:0000256" key="2">
    <source>
        <dbReference type="ARBA" id="ARBA00010532"/>
    </source>
</evidence>
<evidence type="ECO:0000256" key="5">
    <source>
        <dbReference type="ARBA" id="ARBA00022989"/>
    </source>
</evidence>
<evidence type="ECO:0000256" key="8">
    <source>
        <dbReference type="SAM" id="Phobius"/>
    </source>
</evidence>
<dbReference type="GO" id="GO:0005044">
    <property type="term" value="F:scavenger receptor activity"/>
    <property type="evidence" value="ECO:0007669"/>
    <property type="project" value="TreeGrafter"/>
</dbReference>
<evidence type="ECO:0000256" key="7">
    <source>
        <dbReference type="ARBA" id="ARBA00023180"/>
    </source>
</evidence>
<evidence type="ECO:0000313" key="10">
    <source>
        <dbReference type="Proteomes" id="UP001314205"/>
    </source>
</evidence>
<feature type="transmembrane region" description="Helical" evidence="8">
    <location>
        <begin position="465"/>
        <end position="488"/>
    </location>
</feature>
<keyword evidence="4 8" id="KW-0812">Transmembrane</keyword>
<accession>A0AAV1KAK7</accession>
<dbReference type="GO" id="GO:0005886">
    <property type="term" value="C:plasma membrane"/>
    <property type="evidence" value="ECO:0007669"/>
    <property type="project" value="UniProtKB-SubCell"/>
</dbReference>
<proteinExistence type="inferred from homology"/>
<evidence type="ECO:0000313" key="9">
    <source>
        <dbReference type="EMBL" id="CAK1578962.1"/>
    </source>
</evidence>
<dbReference type="Pfam" id="PF01130">
    <property type="entry name" value="CD36"/>
    <property type="match status" value="1"/>
</dbReference>
<keyword evidence="6 8" id="KW-0472">Membrane</keyword>
<dbReference type="AlphaFoldDB" id="A0AAV1KAK7"/>
<keyword evidence="10" id="KW-1185">Reference proteome</keyword>
<dbReference type="InterPro" id="IPR002159">
    <property type="entry name" value="CD36_fam"/>
</dbReference>